<gene>
    <name evidence="1" type="ORF">OIU84_010268</name>
</gene>
<evidence type="ECO:0000313" key="2">
    <source>
        <dbReference type="Proteomes" id="UP001162972"/>
    </source>
</evidence>
<dbReference type="EMBL" id="JAPFFJ010000016">
    <property type="protein sequence ID" value="KAJ6406724.1"/>
    <property type="molecule type" value="Genomic_DNA"/>
</dbReference>
<proteinExistence type="predicted"/>
<organism evidence="1 2">
    <name type="scientific">Salix udensis</name>
    <dbReference type="NCBI Taxonomy" id="889485"/>
    <lineage>
        <taxon>Eukaryota</taxon>
        <taxon>Viridiplantae</taxon>
        <taxon>Streptophyta</taxon>
        <taxon>Embryophyta</taxon>
        <taxon>Tracheophyta</taxon>
        <taxon>Spermatophyta</taxon>
        <taxon>Magnoliopsida</taxon>
        <taxon>eudicotyledons</taxon>
        <taxon>Gunneridae</taxon>
        <taxon>Pentapetalae</taxon>
        <taxon>rosids</taxon>
        <taxon>fabids</taxon>
        <taxon>Malpighiales</taxon>
        <taxon>Salicaceae</taxon>
        <taxon>Saliceae</taxon>
        <taxon>Salix</taxon>
    </lineage>
</organism>
<sequence length="126" mass="14114">MEDGFGMKVTRINPTPKTVPSLRLSTCSKWKKRCGESELAMAAGRVRYAKVNILGALPAGNCRTGLTCDQENTHRTEPETKDAMLKPDPVHNQIISTVIKEMDYGDRKVRFLNITHLTQSRYGHPS</sequence>
<comment type="caution">
    <text evidence="1">The sequence shown here is derived from an EMBL/GenBank/DDBJ whole genome shotgun (WGS) entry which is preliminary data.</text>
</comment>
<name>A0AAD6NVN8_9ROSI</name>
<evidence type="ECO:0000313" key="1">
    <source>
        <dbReference type="EMBL" id="KAJ6406724.1"/>
    </source>
</evidence>
<keyword evidence="2" id="KW-1185">Reference proteome</keyword>
<reference evidence="1 2" key="1">
    <citation type="journal article" date="2023" name="Int. J. Mol. Sci.">
        <title>De Novo Assembly and Annotation of 11 Diverse Shrub Willow (Salix) Genomes Reveals Novel Gene Organization in Sex-Linked Regions.</title>
        <authorList>
            <person name="Hyden B."/>
            <person name="Feng K."/>
            <person name="Yates T.B."/>
            <person name="Jawdy S."/>
            <person name="Cereghino C."/>
            <person name="Smart L.B."/>
            <person name="Muchero W."/>
        </authorList>
    </citation>
    <scope>NUCLEOTIDE SEQUENCE [LARGE SCALE GENOMIC DNA]</scope>
    <source>
        <tissue evidence="1">Shoot tip</tissue>
    </source>
</reference>
<protein>
    <submittedName>
        <fullName evidence="1">Uncharacterized protein</fullName>
    </submittedName>
</protein>
<dbReference type="AlphaFoldDB" id="A0AAD6NVN8"/>
<dbReference type="Proteomes" id="UP001162972">
    <property type="component" value="Chromosome 6"/>
</dbReference>
<accession>A0AAD6NVN8</accession>